<evidence type="ECO:0000256" key="2">
    <source>
        <dbReference type="ARBA" id="ARBA00010985"/>
    </source>
</evidence>
<comment type="subcellular location">
    <subcellularLocation>
        <location evidence="1">Plastid</location>
    </subcellularLocation>
</comment>
<evidence type="ECO:0000313" key="7">
    <source>
        <dbReference type="Proteomes" id="UP000298416"/>
    </source>
</evidence>
<keyword evidence="5" id="KW-0472">Membrane</keyword>
<dbReference type="PANTHER" id="PTHR36049">
    <property type="entry name" value="TRANSMEMBRANE PROTEIN"/>
    <property type="match status" value="1"/>
</dbReference>
<dbReference type="Pfam" id="PF05421">
    <property type="entry name" value="DUF751"/>
    <property type="match status" value="1"/>
</dbReference>
<keyword evidence="7" id="KW-1185">Reference proteome</keyword>
<dbReference type="Proteomes" id="UP000298416">
    <property type="component" value="Unassembled WGS sequence"/>
</dbReference>
<comment type="similarity">
    <text evidence="2">Belongs to the ycf33 family.</text>
</comment>
<feature type="transmembrane region" description="Helical" evidence="5">
    <location>
        <begin position="71"/>
        <end position="89"/>
    </location>
</feature>
<proteinExistence type="inferred from homology"/>
<evidence type="ECO:0000256" key="5">
    <source>
        <dbReference type="SAM" id="Phobius"/>
    </source>
</evidence>
<keyword evidence="4" id="KW-0934">Plastid</keyword>
<name>A0A8X8XR01_SALSN</name>
<dbReference type="InterPro" id="IPR008470">
    <property type="entry name" value="Uncharacterised_Ycf33"/>
</dbReference>
<evidence type="ECO:0000256" key="1">
    <source>
        <dbReference type="ARBA" id="ARBA00004474"/>
    </source>
</evidence>
<feature type="transmembrane region" description="Helical" evidence="5">
    <location>
        <begin position="141"/>
        <end position="166"/>
    </location>
</feature>
<keyword evidence="5" id="KW-0812">Transmembrane</keyword>
<protein>
    <recommendedName>
        <fullName evidence="3">Uncharacterized protein ycf33</fullName>
    </recommendedName>
</protein>
<evidence type="ECO:0000313" key="6">
    <source>
        <dbReference type="EMBL" id="KAG6418965.1"/>
    </source>
</evidence>
<organism evidence="6">
    <name type="scientific">Salvia splendens</name>
    <name type="common">Scarlet sage</name>
    <dbReference type="NCBI Taxonomy" id="180675"/>
    <lineage>
        <taxon>Eukaryota</taxon>
        <taxon>Viridiplantae</taxon>
        <taxon>Streptophyta</taxon>
        <taxon>Embryophyta</taxon>
        <taxon>Tracheophyta</taxon>
        <taxon>Spermatophyta</taxon>
        <taxon>Magnoliopsida</taxon>
        <taxon>eudicotyledons</taxon>
        <taxon>Gunneridae</taxon>
        <taxon>Pentapetalae</taxon>
        <taxon>asterids</taxon>
        <taxon>lamiids</taxon>
        <taxon>Lamiales</taxon>
        <taxon>Lamiaceae</taxon>
        <taxon>Nepetoideae</taxon>
        <taxon>Mentheae</taxon>
        <taxon>Salviinae</taxon>
        <taxon>Salvia</taxon>
        <taxon>Salvia subgen. Calosphace</taxon>
        <taxon>core Calosphace</taxon>
    </lineage>
</organism>
<dbReference type="AlphaFoldDB" id="A0A8X8XR01"/>
<dbReference type="GO" id="GO:0009536">
    <property type="term" value="C:plastid"/>
    <property type="evidence" value="ECO:0007669"/>
    <property type="project" value="UniProtKB-SubCell"/>
</dbReference>
<evidence type="ECO:0000256" key="4">
    <source>
        <dbReference type="ARBA" id="ARBA00022640"/>
    </source>
</evidence>
<sequence length="270" mass="28910">MNTIRVELLHLNPINLRKRATNPPIKPRLNLTIPSSNYAKHSTRSRADLIAKEETVSSVGGVALSEENSRIVVLAALSVGVAVFVMGFSDERALALWPEGPLMEDFWDNMRRYALYALTVSTGALWVLLEPIVELLKNPISALLLIFIFGGSFFILSQVVTAMIGLSDFSYDYRVERLAVVDKAIVVVEAAENSRVDGAGGAEPAAAEVDVGDADVLDVNGGDAIGERSGLALKHEYAVLRTLHLAADSDAIGQIGAGVVVLCGNVGRDQ</sequence>
<comment type="caution">
    <text evidence="6">The sequence shown here is derived from an EMBL/GenBank/DDBJ whole genome shotgun (WGS) entry which is preliminary data.</text>
</comment>
<reference evidence="6" key="1">
    <citation type="submission" date="2018-01" db="EMBL/GenBank/DDBJ databases">
        <authorList>
            <person name="Mao J.F."/>
        </authorList>
    </citation>
    <scope>NUCLEOTIDE SEQUENCE</scope>
    <source>
        <strain evidence="6">Huo1</strain>
        <tissue evidence="6">Leaf</tissue>
    </source>
</reference>
<evidence type="ECO:0000256" key="3">
    <source>
        <dbReference type="ARBA" id="ARBA00021584"/>
    </source>
</evidence>
<dbReference type="EMBL" id="PNBA02000007">
    <property type="protein sequence ID" value="KAG6418965.1"/>
    <property type="molecule type" value="Genomic_DNA"/>
</dbReference>
<reference evidence="6" key="2">
    <citation type="submission" date="2020-08" db="EMBL/GenBank/DDBJ databases">
        <title>Plant Genome Project.</title>
        <authorList>
            <person name="Zhang R.-G."/>
        </authorList>
    </citation>
    <scope>NUCLEOTIDE SEQUENCE</scope>
    <source>
        <strain evidence="6">Huo1</strain>
        <tissue evidence="6">Leaf</tissue>
    </source>
</reference>
<keyword evidence="5" id="KW-1133">Transmembrane helix</keyword>
<accession>A0A8X8XR01</accession>
<feature type="transmembrane region" description="Helical" evidence="5">
    <location>
        <begin position="113"/>
        <end position="129"/>
    </location>
</feature>
<dbReference type="PANTHER" id="PTHR36049:SF3">
    <property type="match status" value="1"/>
</dbReference>
<gene>
    <name evidence="6" type="ORF">SASPL_121172</name>
</gene>